<dbReference type="OrthoDB" id="301079at2759"/>
<gene>
    <name evidence="1" type="ORF">PSON_ATCC_30995.1.T0780220</name>
</gene>
<comment type="caution">
    <text evidence="1">The sequence shown here is derived from an EMBL/GenBank/DDBJ whole genome shotgun (WGS) entry which is preliminary data.</text>
</comment>
<dbReference type="AlphaFoldDB" id="A0A8S1PJT0"/>
<name>A0A8S1PJT0_9CILI</name>
<accession>A0A8S1PJT0</accession>
<evidence type="ECO:0000313" key="1">
    <source>
        <dbReference type="EMBL" id="CAD8102828.1"/>
    </source>
</evidence>
<sequence>MILSERRKTEKTLAKSLRPSLFLNELDLQTMLQTSSVKTEGNINIASKNEAQQPNRQLRVIPENPTFQMLPQIEEKFVLNSKLINLQKDRRESNIFKNVASESLLQQSKSDIKLPHISQSPQVKTLPRHSRQLTNDELRKVEFRPSIMVIDFVNNIMKKDQIDGSSKPLTKKLQRQQTRFVKQSL</sequence>
<proteinExistence type="predicted"/>
<reference evidence="1" key="1">
    <citation type="submission" date="2021-01" db="EMBL/GenBank/DDBJ databases">
        <authorList>
            <consortium name="Genoscope - CEA"/>
            <person name="William W."/>
        </authorList>
    </citation>
    <scope>NUCLEOTIDE SEQUENCE</scope>
</reference>
<dbReference type="EMBL" id="CAJJDN010000078">
    <property type="protein sequence ID" value="CAD8102828.1"/>
    <property type="molecule type" value="Genomic_DNA"/>
</dbReference>
<keyword evidence="2" id="KW-1185">Reference proteome</keyword>
<dbReference type="Proteomes" id="UP000692954">
    <property type="component" value="Unassembled WGS sequence"/>
</dbReference>
<protein>
    <submittedName>
        <fullName evidence="1">Uncharacterized protein</fullName>
    </submittedName>
</protein>
<organism evidence="1 2">
    <name type="scientific">Paramecium sonneborni</name>
    <dbReference type="NCBI Taxonomy" id="65129"/>
    <lineage>
        <taxon>Eukaryota</taxon>
        <taxon>Sar</taxon>
        <taxon>Alveolata</taxon>
        <taxon>Ciliophora</taxon>
        <taxon>Intramacronucleata</taxon>
        <taxon>Oligohymenophorea</taxon>
        <taxon>Peniculida</taxon>
        <taxon>Parameciidae</taxon>
        <taxon>Paramecium</taxon>
    </lineage>
</organism>
<evidence type="ECO:0000313" key="2">
    <source>
        <dbReference type="Proteomes" id="UP000692954"/>
    </source>
</evidence>